<evidence type="ECO:0000313" key="2">
    <source>
        <dbReference type="Proteomes" id="UP000019376"/>
    </source>
</evidence>
<reference evidence="1 2" key="1">
    <citation type="journal article" date="2013" name="PLoS ONE">
        <title>Genomic and secretomic analyses reveal unique features of the lignocellulolytic enzyme system of Penicillium decumbens.</title>
        <authorList>
            <person name="Liu G."/>
            <person name="Zhang L."/>
            <person name="Wei X."/>
            <person name="Zou G."/>
            <person name="Qin Y."/>
            <person name="Ma L."/>
            <person name="Li J."/>
            <person name="Zheng H."/>
            <person name="Wang S."/>
            <person name="Wang C."/>
            <person name="Xun L."/>
            <person name="Zhao G.-P."/>
            <person name="Zhou Z."/>
            <person name="Qu Y."/>
        </authorList>
    </citation>
    <scope>NUCLEOTIDE SEQUENCE [LARGE SCALE GENOMIC DNA]</scope>
    <source>
        <strain evidence="2">114-2 / CGMCC 5302</strain>
    </source>
</reference>
<name>S8B455_PENO1</name>
<proteinExistence type="predicted"/>
<keyword evidence="2" id="KW-1185">Reference proteome</keyword>
<sequence>MAVAVKWALNTPWETVVRLVVGPPVPTRQWSLEARETIQGLICVVLDVSRGEEAKRWGGQNTANVGGSHRRLRSMVGGDGFFGTAMVKKGNEKNRKIEKWENGKMDKGKKNKVPRGLWLDQFRWIQPHESPPSWNS</sequence>
<accession>S8B455</accession>
<dbReference type="HOGENOM" id="CLU_1876153_0_0_1"/>
<dbReference type="Proteomes" id="UP000019376">
    <property type="component" value="Unassembled WGS sequence"/>
</dbReference>
<organism evidence="1 2">
    <name type="scientific">Penicillium oxalicum (strain 114-2 / CGMCC 5302)</name>
    <name type="common">Penicillium decumbens</name>
    <dbReference type="NCBI Taxonomy" id="933388"/>
    <lineage>
        <taxon>Eukaryota</taxon>
        <taxon>Fungi</taxon>
        <taxon>Dikarya</taxon>
        <taxon>Ascomycota</taxon>
        <taxon>Pezizomycotina</taxon>
        <taxon>Eurotiomycetes</taxon>
        <taxon>Eurotiomycetidae</taxon>
        <taxon>Eurotiales</taxon>
        <taxon>Aspergillaceae</taxon>
        <taxon>Penicillium</taxon>
    </lineage>
</organism>
<gene>
    <name evidence="1" type="ORF">PDE_08575</name>
</gene>
<dbReference type="EMBL" id="KB644415">
    <property type="protein sequence ID" value="EPS33613.1"/>
    <property type="molecule type" value="Genomic_DNA"/>
</dbReference>
<evidence type="ECO:0000313" key="1">
    <source>
        <dbReference type="EMBL" id="EPS33613.1"/>
    </source>
</evidence>
<dbReference type="AlphaFoldDB" id="S8B455"/>
<protein>
    <submittedName>
        <fullName evidence="1">Uncharacterized protein</fullName>
    </submittedName>
</protein>